<reference evidence="3" key="1">
    <citation type="submission" date="2016-10" db="EMBL/GenBank/DDBJ databases">
        <authorList>
            <person name="Varghese N."/>
            <person name="Submissions S."/>
        </authorList>
    </citation>
    <scope>NUCLEOTIDE SEQUENCE [LARGE SCALE GENOMIC DNA]</scope>
    <source>
        <strain evidence="3">CGMCC 1.10329</strain>
    </source>
</reference>
<comment type="similarity">
    <text evidence="1">Belongs to the CGI121/TPRKB family.</text>
</comment>
<dbReference type="InterPro" id="IPR016799">
    <property type="entry name" value="UCP022062"/>
</dbReference>
<protein>
    <submittedName>
        <fullName evidence="2">KEOPS complex subunit Cgi121</fullName>
    </submittedName>
</protein>
<name>A0A1I5RWP8_9EURY</name>
<dbReference type="Pfam" id="PF08617">
    <property type="entry name" value="CGI-121"/>
    <property type="match status" value="1"/>
</dbReference>
<dbReference type="EMBL" id="FOXI01000005">
    <property type="protein sequence ID" value="SFP62979.1"/>
    <property type="molecule type" value="Genomic_DNA"/>
</dbReference>
<organism evidence="2 3">
    <name type="scientific">Halolamina pelagica</name>
    <dbReference type="NCBI Taxonomy" id="699431"/>
    <lineage>
        <taxon>Archaea</taxon>
        <taxon>Methanobacteriati</taxon>
        <taxon>Methanobacteriota</taxon>
        <taxon>Stenosarchaea group</taxon>
        <taxon>Halobacteria</taxon>
        <taxon>Halobacteriales</taxon>
        <taxon>Haloferacaceae</taxon>
    </lineage>
</organism>
<accession>A0A1I5RWP8</accession>
<evidence type="ECO:0000256" key="1">
    <source>
        <dbReference type="ARBA" id="ARBA00005546"/>
    </source>
</evidence>
<dbReference type="NCBIfam" id="NF011465">
    <property type="entry name" value="PRK14886.1-1"/>
    <property type="match status" value="1"/>
</dbReference>
<gene>
    <name evidence="2" type="ORF">SAMN05216277_105183</name>
</gene>
<evidence type="ECO:0000313" key="2">
    <source>
        <dbReference type="EMBL" id="SFP62979.1"/>
    </source>
</evidence>
<dbReference type="Gene3D" id="3.30.2380.10">
    <property type="entry name" value="CGI121/TPRKB"/>
    <property type="match status" value="1"/>
</dbReference>
<evidence type="ECO:0000313" key="3">
    <source>
        <dbReference type="Proteomes" id="UP000183769"/>
    </source>
</evidence>
<dbReference type="AlphaFoldDB" id="A0A1I5RWP8"/>
<dbReference type="OrthoDB" id="69587at2157"/>
<dbReference type="RefSeq" id="WP_074877789.1">
    <property type="nucleotide sequence ID" value="NZ_FOXI01000005.1"/>
</dbReference>
<dbReference type="InterPro" id="IPR013926">
    <property type="entry name" value="CGI121/TPRKB"/>
</dbReference>
<dbReference type="PIRSF" id="PIRSF022062">
    <property type="entry name" value="UCP022062"/>
    <property type="match status" value="1"/>
</dbReference>
<dbReference type="InterPro" id="IPR036504">
    <property type="entry name" value="CGI121/TPRKB_sf"/>
</dbReference>
<dbReference type="SUPFAM" id="SSF143870">
    <property type="entry name" value="PF0523-like"/>
    <property type="match status" value="1"/>
</dbReference>
<keyword evidence="3" id="KW-1185">Reference proteome</keyword>
<dbReference type="Proteomes" id="UP000183769">
    <property type="component" value="Unassembled WGS sequence"/>
</dbReference>
<sequence length="167" mass="17775">MRLLDGTTTVDDLDAFLATLDDVAEATGTTVQAFDADYVVSAAHLARALDRADRAIARGENVARERAVEVLCYAAGRRQINRALEMGVAEGANRVVALVDSPAGDESAEAEAVELLRDHVEEAAVLGEYDEATVRAFFDVSDAELDAVDGGLADLVLERVALLDVEK</sequence>
<proteinExistence type="inferred from homology"/>